<dbReference type="eggNOG" id="COG0745">
    <property type="taxonomic scope" value="Bacteria"/>
</dbReference>
<accession>V4Q8B6</accession>
<dbReference type="InterPro" id="IPR005467">
    <property type="entry name" value="His_kinase_dom"/>
</dbReference>
<dbReference type="InterPro" id="IPR003594">
    <property type="entry name" value="HATPase_dom"/>
</dbReference>
<evidence type="ECO:0000256" key="2">
    <source>
        <dbReference type="ARBA" id="ARBA00012438"/>
    </source>
</evidence>
<comment type="caution">
    <text evidence="9">The sequence shown here is derived from an EMBL/GenBank/DDBJ whole genome shotgun (WGS) entry which is preliminary data.</text>
</comment>
<dbReference type="PATRIC" id="fig|1121022.4.peg.582"/>
<feature type="domain" description="Response regulatory" evidence="8">
    <location>
        <begin position="10"/>
        <end position="127"/>
    </location>
</feature>
<dbReference type="Pfam" id="PF00512">
    <property type="entry name" value="HisKA"/>
    <property type="match status" value="1"/>
</dbReference>
<dbReference type="PROSITE" id="PS50109">
    <property type="entry name" value="HIS_KIN"/>
    <property type="match status" value="1"/>
</dbReference>
<dbReference type="Proteomes" id="UP000017837">
    <property type="component" value="Unassembled WGS sequence"/>
</dbReference>
<dbReference type="InterPro" id="IPR036097">
    <property type="entry name" value="HisK_dim/P_sf"/>
</dbReference>
<dbReference type="Pfam" id="PF00072">
    <property type="entry name" value="Response_reg"/>
    <property type="match status" value="2"/>
</dbReference>
<keyword evidence="4" id="KW-0808">Transferase</keyword>
<sequence length="549" mass="60318">MKPAFTIPVPILIVDDLPENLIALEAVLRRDGLEFIKASSGTEALEILLKTEVALALLDVQMPEMDGFELAEMMRGSERTRRIPIIFLTAGVTDRSRRFRGYEAGAVDFLEKPLEADILRSKVAVFSELYVQRRQIAVQRDNLKTFAEENLRLLKDSRDNAQALKEADVRKDEFLATLAHELRNPLAPIRNGLQILRMSPEGPRAEAVRGMMDRQLTHLVRLIDDLLDVSRVSRGRIDLRKERMRLQDAVQAAIETSKPLIDANTHSFTLDMPDTALWVEGDLTRLAQVISNLLNNAAKYTSEGGDIRMNVKPHDGQVDIEVIDNGLGIEADMLPRVFDLFAQADRHLDRSQGGLGIGLALVSKLVEMHGGTSRAFSDGSGTGSTFTVSLPLVDEAGGAIGKPLQKASKTAHPLNVLIVDDNVDSAQTSLWMLDLIGHKATVAHEGAKALEIARDLLPDVILLDIGMPGMDGYEVCRALRQMPETQHKVLIAQTGWGQESDRQKAFAAGFDHHITKPVSLDLLTQLLADIAEPKASPTHTAQAGEPTHG</sequence>
<protein>
    <recommendedName>
        <fullName evidence="2">histidine kinase</fullName>
        <ecNumber evidence="2">2.7.13.3</ecNumber>
    </recommendedName>
</protein>
<dbReference type="PROSITE" id="PS50110">
    <property type="entry name" value="RESPONSE_REGULATORY"/>
    <property type="match status" value="2"/>
</dbReference>
<dbReference type="CDD" id="cd17580">
    <property type="entry name" value="REC_2_DhkD-like"/>
    <property type="match status" value="1"/>
</dbReference>
<dbReference type="Gene3D" id="3.30.565.10">
    <property type="entry name" value="Histidine kinase-like ATPase, C-terminal domain"/>
    <property type="match status" value="1"/>
</dbReference>
<dbReference type="GO" id="GO:0000155">
    <property type="term" value="F:phosphorelay sensor kinase activity"/>
    <property type="evidence" value="ECO:0007669"/>
    <property type="project" value="InterPro"/>
</dbReference>
<reference evidence="9 10" key="1">
    <citation type="journal article" date="2014" name="Nature">
        <title>Sequential evolution of bacterial morphology by co-option of a developmental regulator.</title>
        <authorList>
            <person name="Jiang C."/>
            <person name="Brown P.J."/>
            <person name="Ducret A."/>
            <person name="Brun Y.V."/>
        </authorList>
    </citation>
    <scope>NUCLEOTIDE SEQUENCE [LARGE SCALE GENOMIC DNA]</scope>
    <source>
        <strain evidence="9 10">DSM 16100</strain>
    </source>
</reference>
<keyword evidence="3 6" id="KW-0597">Phosphoprotein</keyword>
<keyword evidence="5" id="KW-0418">Kinase</keyword>
<dbReference type="SMART" id="SM00387">
    <property type="entry name" value="HATPase_c"/>
    <property type="match status" value="1"/>
</dbReference>
<dbReference type="InterPro" id="IPR036890">
    <property type="entry name" value="HATPase_C_sf"/>
</dbReference>
<evidence type="ECO:0000259" key="8">
    <source>
        <dbReference type="PROSITE" id="PS50110"/>
    </source>
</evidence>
<dbReference type="STRING" id="1121022.GCA_000376105_01780"/>
<feature type="modified residue" description="4-aspartylphosphate" evidence="6">
    <location>
        <position position="464"/>
    </location>
</feature>
<dbReference type="InterPro" id="IPR011006">
    <property type="entry name" value="CheY-like_superfamily"/>
</dbReference>
<dbReference type="InterPro" id="IPR001789">
    <property type="entry name" value="Sig_transdc_resp-reg_receiver"/>
</dbReference>
<dbReference type="eggNOG" id="COG2205">
    <property type="taxonomic scope" value="Bacteria"/>
</dbReference>
<proteinExistence type="predicted"/>
<evidence type="ECO:0000256" key="4">
    <source>
        <dbReference type="ARBA" id="ARBA00022679"/>
    </source>
</evidence>
<dbReference type="eggNOG" id="COG3437">
    <property type="taxonomic scope" value="Bacteria"/>
</dbReference>
<evidence type="ECO:0000313" key="9">
    <source>
        <dbReference type="EMBL" id="ESQ94060.1"/>
    </source>
</evidence>
<dbReference type="SMART" id="SM00388">
    <property type="entry name" value="HisKA"/>
    <property type="match status" value="1"/>
</dbReference>
<evidence type="ECO:0000313" key="10">
    <source>
        <dbReference type="Proteomes" id="UP000017837"/>
    </source>
</evidence>
<dbReference type="InterPro" id="IPR004358">
    <property type="entry name" value="Sig_transdc_His_kin-like_C"/>
</dbReference>
<evidence type="ECO:0000259" key="7">
    <source>
        <dbReference type="PROSITE" id="PS50109"/>
    </source>
</evidence>
<feature type="modified residue" description="4-aspartylphosphate" evidence="6">
    <location>
        <position position="59"/>
    </location>
</feature>
<dbReference type="Pfam" id="PF02518">
    <property type="entry name" value="HATPase_c"/>
    <property type="match status" value="1"/>
</dbReference>
<evidence type="ECO:0000256" key="5">
    <source>
        <dbReference type="ARBA" id="ARBA00022777"/>
    </source>
</evidence>
<dbReference type="PANTHER" id="PTHR43547:SF2">
    <property type="entry name" value="HYBRID SIGNAL TRANSDUCTION HISTIDINE KINASE C"/>
    <property type="match status" value="1"/>
</dbReference>
<dbReference type="CDD" id="cd00082">
    <property type="entry name" value="HisKA"/>
    <property type="match status" value="1"/>
</dbReference>
<dbReference type="Gene3D" id="1.10.287.130">
    <property type="match status" value="1"/>
</dbReference>
<keyword evidence="10" id="KW-1185">Reference proteome</keyword>
<name>V4Q8B6_9CAUL</name>
<dbReference type="FunFam" id="3.30.565.10:FF:000006">
    <property type="entry name" value="Sensor histidine kinase WalK"/>
    <property type="match status" value="1"/>
</dbReference>
<comment type="catalytic activity">
    <reaction evidence="1">
        <text>ATP + protein L-histidine = ADP + protein N-phospho-L-histidine.</text>
        <dbReference type="EC" id="2.7.13.3"/>
    </reaction>
</comment>
<dbReference type="AlphaFoldDB" id="V4Q8B6"/>
<dbReference type="SUPFAM" id="SSF47384">
    <property type="entry name" value="Homodimeric domain of signal transducing histidine kinase"/>
    <property type="match status" value="1"/>
</dbReference>
<dbReference type="PRINTS" id="PR00344">
    <property type="entry name" value="BCTRLSENSOR"/>
</dbReference>
<dbReference type="EC" id="2.7.13.3" evidence="2"/>
<dbReference type="SUPFAM" id="SSF55874">
    <property type="entry name" value="ATPase domain of HSP90 chaperone/DNA topoisomerase II/histidine kinase"/>
    <property type="match status" value="1"/>
</dbReference>
<gene>
    <name evidence="9" type="ORF">ABENE_02935</name>
</gene>
<organism evidence="9 10">
    <name type="scientific">Asticcacaulis benevestitus DSM 16100 = ATCC BAA-896</name>
    <dbReference type="NCBI Taxonomy" id="1121022"/>
    <lineage>
        <taxon>Bacteria</taxon>
        <taxon>Pseudomonadati</taxon>
        <taxon>Pseudomonadota</taxon>
        <taxon>Alphaproteobacteria</taxon>
        <taxon>Caulobacterales</taxon>
        <taxon>Caulobacteraceae</taxon>
        <taxon>Asticcacaulis</taxon>
    </lineage>
</organism>
<evidence type="ECO:0000256" key="3">
    <source>
        <dbReference type="ARBA" id="ARBA00022553"/>
    </source>
</evidence>
<feature type="domain" description="Response regulatory" evidence="8">
    <location>
        <begin position="415"/>
        <end position="531"/>
    </location>
</feature>
<evidence type="ECO:0000256" key="1">
    <source>
        <dbReference type="ARBA" id="ARBA00000085"/>
    </source>
</evidence>
<dbReference type="PANTHER" id="PTHR43547">
    <property type="entry name" value="TWO-COMPONENT HISTIDINE KINASE"/>
    <property type="match status" value="1"/>
</dbReference>
<dbReference type="Gene3D" id="3.40.50.2300">
    <property type="match status" value="2"/>
</dbReference>
<dbReference type="OrthoDB" id="7333841at2"/>
<dbReference type="SUPFAM" id="SSF52172">
    <property type="entry name" value="CheY-like"/>
    <property type="match status" value="2"/>
</dbReference>
<feature type="domain" description="Histidine kinase" evidence="7">
    <location>
        <begin position="177"/>
        <end position="394"/>
    </location>
</feature>
<dbReference type="SMART" id="SM00448">
    <property type="entry name" value="REC"/>
    <property type="match status" value="2"/>
</dbReference>
<dbReference type="RefSeq" id="WP_018081446.1">
    <property type="nucleotide sequence ID" value="NZ_AQWM01000005.1"/>
</dbReference>
<dbReference type="InterPro" id="IPR003661">
    <property type="entry name" value="HisK_dim/P_dom"/>
</dbReference>
<evidence type="ECO:0000256" key="6">
    <source>
        <dbReference type="PROSITE-ProRule" id="PRU00169"/>
    </source>
</evidence>
<dbReference type="EMBL" id="AWGB01000005">
    <property type="protein sequence ID" value="ESQ94060.1"/>
    <property type="molecule type" value="Genomic_DNA"/>
</dbReference>